<evidence type="ECO:0000256" key="3">
    <source>
        <dbReference type="ARBA" id="ARBA00012328"/>
    </source>
</evidence>
<dbReference type="GO" id="GO:0070042">
    <property type="term" value="F:rRNA (uridine-N3-)-methyltransferase activity"/>
    <property type="evidence" value="ECO:0007669"/>
    <property type="project" value="TreeGrafter"/>
</dbReference>
<keyword evidence="7 16" id="KW-0489">Methyltransferase</keyword>
<keyword evidence="8 16" id="KW-0808">Transferase</keyword>
<accession>X8DVV1</accession>
<comment type="subcellular location">
    <subcellularLocation>
        <location evidence="1">Cytoplasm</location>
    </subcellularLocation>
</comment>
<keyword evidence="5" id="KW-0963">Cytoplasm</keyword>
<dbReference type="InterPro" id="IPR046887">
    <property type="entry name" value="RsmE_PUA-like"/>
</dbReference>
<keyword evidence="6" id="KW-0698">rRNA processing</keyword>
<evidence type="ECO:0000256" key="1">
    <source>
        <dbReference type="ARBA" id="ARBA00004496"/>
    </source>
</evidence>
<reference evidence="16 17" key="1">
    <citation type="submission" date="2013-12" db="EMBL/GenBank/DDBJ databases">
        <authorList>
            <person name="Zelazny A."/>
            <person name="Olivier K."/>
            <person name="Holland S."/>
            <person name="Lenaerts A."/>
            <person name="Ordway D."/>
            <person name="DeGroote M.A."/>
            <person name="Parker T."/>
            <person name="Sizemore C."/>
            <person name="Tallon L.J."/>
            <person name="Sadzewicz L.K."/>
            <person name="Sengamalay N."/>
            <person name="Fraser C.M."/>
            <person name="Hine E."/>
            <person name="Shefchek K.A."/>
            <person name="Das S.P."/>
            <person name="Tettelin H."/>
        </authorList>
    </citation>
    <scope>NUCLEOTIDE SEQUENCE [LARGE SCALE GENOMIC DNA]</scope>
    <source>
        <strain evidence="16 17">1513</strain>
    </source>
</reference>
<evidence type="ECO:0000256" key="10">
    <source>
        <dbReference type="ARBA" id="ARBA00025699"/>
    </source>
</evidence>
<feature type="domain" description="Ribosomal RNA small subunit methyltransferase E PUA-like" evidence="15">
    <location>
        <begin position="21"/>
        <end position="65"/>
    </location>
</feature>
<comment type="caution">
    <text evidence="16">The sequence shown here is derived from an EMBL/GenBank/DDBJ whole genome shotgun (WGS) entry which is preliminary data.</text>
</comment>
<dbReference type="Proteomes" id="UP000023351">
    <property type="component" value="Unassembled WGS sequence"/>
</dbReference>
<dbReference type="AlphaFoldDB" id="X8DVV1"/>
<dbReference type="GO" id="GO:0070475">
    <property type="term" value="P:rRNA base methylation"/>
    <property type="evidence" value="ECO:0007669"/>
    <property type="project" value="TreeGrafter"/>
</dbReference>
<dbReference type="PANTHER" id="PTHR30027:SF3">
    <property type="entry name" value="16S RRNA (URACIL(1498)-N(3))-METHYLTRANSFERASE"/>
    <property type="match status" value="1"/>
</dbReference>
<dbReference type="EMBL" id="JAOJ01000002">
    <property type="protein sequence ID" value="EUA72141.1"/>
    <property type="molecule type" value="Genomic_DNA"/>
</dbReference>
<feature type="region of interest" description="Disordered" evidence="13">
    <location>
        <begin position="242"/>
        <end position="270"/>
    </location>
</feature>
<sequence length="270" mass="28393">MAAATIFYVPRVPSAGEQVLLDGDEGHHAARVLRMRVGEPVMVCDGAGEVGDGVVASVDRTGLAIDVTGRWSVAAVDPKVTVVQALPKSDRSELAVDLAVEAGADEVIPWQAQRCVSRWDAHKAEKGRRRWEAVAQAASRQSRRAYVPSVPELHSTAQLAELVGARAADGAVVLVLHESAESGLGALAARLSSASSVVLIVGPKAVSRTRSCGFWPTPVPLRCGWADGAAYVQCRRRRAGRARGADGSLGRRPAGAPVSANRVEADGCRR</sequence>
<dbReference type="Gene3D" id="3.40.1280.10">
    <property type="match status" value="1"/>
</dbReference>
<evidence type="ECO:0000256" key="8">
    <source>
        <dbReference type="ARBA" id="ARBA00022679"/>
    </source>
</evidence>
<dbReference type="Pfam" id="PF20260">
    <property type="entry name" value="PUA_4"/>
    <property type="match status" value="1"/>
</dbReference>
<dbReference type="SUPFAM" id="SSF75217">
    <property type="entry name" value="alpha/beta knot"/>
    <property type="match status" value="1"/>
</dbReference>
<evidence type="ECO:0000256" key="13">
    <source>
        <dbReference type="SAM" id="MobiDB-lite"/>
    </source>
</evidence>
<dbReference type="PANTHER" id="PTHR30027">
    <property type="entry name" value="RIBOSOMAL RNA SMALL SUBUNIT METHYLTRANSFERASE E"/>
    <property type="match status" value="1"/>
</dbReference>
<dbReference type="Gene3D" id="2.40.240.20">
    <property type="entry name" value="Hypothetical PUA domain-like, domain 1"/>
    <property type="match status" value="1"/>
</dbReference>
<comment type="similarity">
    <text evidence="2">Belongs to the RNA methyltransferase RsmE family.</text>
</comment>
<dbReference type="NCBIfam" id="NF008693">
    <property type="entry name" value="PRK11713.2-3"/>
    <property type="match status" value="1"/>
</dbReference>
<proteinExistence type="inferred from homology"/>
<gene>
    <name evidence="16" type="ORF">I540_1675</name>
</gene>
<evidence type="ECO:0000256" key="5">
    <source>
        <dbReference type="ARBA" id="ARBA00022490"/>
    </source>
</evidence>
<dbReference type="PATRIC" id="fig|1299321.3.peg.1605"/>
<comment type="function">
    <text evidence="10">Specifically methylates the N3 position of the uracil ring of uridine 1498 (m3U1498) in 16S rRNA. Acts on the fully assembled 30S ribosomal subunit.</text>
</comment>
<dbReference type="NCBIfam" id="TIGR00046">
    <property type="entry name" value="RsmE family RNA methyltransferase"/>
    <property type="match status" value="1"/>
</dbReference>
<dbReference type="GO" id="GO:0005737">
    <property type="term" value="C:cytoplasm"/>
    <property type="evidence" value="ECO:0007669"/>
    <property type="project" value="UniProtKB-SubCell"/>
</dbReference>
<dbReference type="EC" id="2.1.1.193" evidence="3"/>
<dbReference type="InterPro" id="IPR046886">
    <property type="entry name" value="RsmE_MTase_dom"/>
</dbReference>
<dbReference type="SUPFAM" id="SSF88697">
    <property type="entry name" value="PUA domain-like"/>
    <property type="match status" value="1"/>
</dbReference>
<evidence type="ECO:0000256" key="4">
    <source>
        <dbReference type="ARBA" id="ARBA00013673"/>
    </source>
</evidence>
<organism evidence="16 17">
    <name type="scientific">Mycobacteroides abscessus subsp. bolletii 1513</name>
    <dbReference type="NCBI Taxonomy" id="1299321"/>
    <lineage>
        <taxon>Bacteria</taxon>
        <taxon>Bacillati</taxon>
        <taxon>Actinomycetota</taxon>
        <taxon>Actinomycetes</taxon>
        <taxon>Mycobacteriales</taxon>
        <taxon>Mycobacteriaceae</taxon>
        <taxon>Mycobacteroides</taxon>
        <taxon>Mycobacteroides abscessus</taxon>
    </lineage>
</organism>
<dbReference type="InterPro" id="IPR006700">
    <property type="entry name" value="RsmE"/>
</dbReference>
<evidence type="ECO:0000313" key="17">
    <source>
        <dbReference type="Proteomes" id="UP000023351"/>
    </source>
</evidence>
<evidence type="ECO:0000259" key="14">
    <source>
        <dbReference type="Pfam" id="PF04452"/>
    </source>
</evidence>
<protein>
    <recommendedName>
        <fullName evidence="4">Ribosomal RNA small subunit methyltransferase E</fullName>
        <ecNumber evidence="3">2.1.1.193</ecNumber>
    </recommendedName>
    <alternativeName>
        <fullName evidence="11">16S rRNA m3U1498 methyltransferase</fullName>
    </alternativeName>
</protein>
<evidence type="ECO:0000256" key="9">
    <source>
        <dbReference type="ARBA" id="ARBA00022691"/>
    </source>
</evidence>
<evidence type="ECO:0000256" key="6">
    <source>
        <dbReference type="ARBA" id="ARBA00022552"/>
    </source>
</evidence>
<comment type="catalytic activity">
    <reaction evidence="12">
        <text>uridine(1498) in 16S rRNA + S-adenosyl-L-methionine = N(3)-methyluridine(1498) in 16S rRNA + S-adenosyl-L-homocysteine + H(+)</text>
        <dbReference type="Rhea" id="RHEA:42920"/>
        <dbReference type="Rhea" id="RHEA-COMP:10283"/>
        <dbReference type="Rhea" id="RHEA-COMP:10284"/>
        <dbReference type="ChEBI" id="CHEBI:15378"/>
        <dbReference type="ChEBI" id="CHEBI:57856"/>
        <dbReference type="ChEBI" id="CHEBI:59789"/>
        <dbReference type="ChEBI" id="CHEBI:65315"/>
        <dbReference type="ChEBI" id="CHEBI:74502"/>
        <dbReference type="EC" id="2.1.1.193"/>
    </reaction>
</comment>
<feature type="domain" description="Ribosomal RNA small subunit methyltransferase E methyltransferase" evidence="14">
    <location>
        <begin position="78"/>
        <end position="203"/>
    </location>
</feature>
<evidence type="ECO:0000256" key="2">
    <source>
        <dbReference type="ARBA" id="ARBA00005528"/>
    </source>
</evidence>
<dbReference type="Pfam" id="PF04452">
    <property type="entry name" value="Methyltrans_RNA"/>
    <property type="match status" value="1"/>
</dbReference>
<evidence type="ECO:0000256" key="7">
    <source>
        <dbReference type="ARBA" id="ARBA00022603"/>
    </source>
</evidence>
<dbReference type="InterPro" id="IPR029028">
    <property type="entry name" value="Alpha/beta_knot_MTases"/>
</dbReference>
<name>X8DVV1_9MYCO</name>
<dbReference type="InterPro" id="IPR015947">
    <property type="entry name" value="PUA-like_sf"/>
</dbReference>
<keyword evidence="9" id="KW-0949">S-adenosyl-L-methionine</keyword>
<evidence type="ECO:0000256" key="12">
    <source>
        <dbReference type="ARBA" id="ARBA00047944"/>
    </source>
</evidence>
<dbReference type="InterPro" id="IPR029026">
    <property type="entry name" value="tRNA_m1G_MTases_N"/>
</dbReference>
<evidence type="ECO:0000259" key="15">
    <source>
        <dbReference type="Pfam" id="PF20260"/>
    </source>
</evidence>
<evidence type="ECO:0000256" key="11">
    <source>
        <dbReference type="ARBA" id="ARBA00033196"/>
    </source>
</evidence>
<evidence type="ECO:0000313" key="16">
    <source>
        <dbReference type="EMBL" id="EUA72141.1"/>
    </source>
</evidence>